<dbReference type="Pfam" id="PF00201">
    <property type="entry name" value="UDPGT"/>
    <property type="match status" value="1"/>
</dbReference>
<name>A0AAU9UHX8_EUPED</name>
<dbReference type="EMBL" id="CAKOGL010000019">
    <property type="protein sequence ID" value="CAH2098384.1"/>
    <property type="molecule type" value="Genomic_DNA"/>
</dbReference>
<accession>A0AAU9UHX8</accession>
<keyword evidence="5" id="KW-0732">Signal</keyword>
<evidence type="ECO:0000313" key="7">
    <source>
        <dbReference type="Proteomes" id="UP001153954"/>
    </source>
</evidence>
<keyword evidence="3 4" id="KW-0808">Transferase</keyword>
<dbReference type="FunFam" id="3.40.50.2000:FF:000050">
    <property type="entry name" value="UDP-glucuronosyltransferase"/>
    <property type="match status" value="1"/>
</dbReference>
<reference evidence="6" key="1">
    <citation type="submission" date="2022-03" db="EMBL/GenBank/DDBJ databases">
        <authorList>
            <person name="Tunstrom K."/>
        </authorList>
    </citation>
    <scope>NUCLEOTIDE SEQUENCE</scope>
</reference>
<feature type="chain" id="PRO_5043092511" description="UDP-glucuronosyltransferase" evidence="5">
    <location>
        <begin position="20"/>
        <end position="434"/>
    </location>
</feature>
<dbReference type="Proteomes" id="UP001153954">
    <property type="component" value="Unassembled WGS sequence"/>
</dbReference>
<evidence type="ECO:0000256" key="1">
    <source>
        <dbReference type="ARBA" id="ARBA00009995"/>
    </source>
</evidence>
<dbReference type="SUPFAM" id="SSF53756">
    <property type="entry name" value="UDP-Glycosyltransferase/glycogen phosphorylase"/>
    <property type="match status" value="1"/>
</dbReference>
<evidence type="ECO:0000256" key="3">
    <source>
        <dbReference type="ARBA" id="ARBA00022679"/>
    </source>
</evidence>
<dbReference type="AlphaFoldDB" id="A0AAU9UHX8"/>
<keyword evidence="7" id="KW-1185">Reference proteome</keyword>
<dbReference type="GO" id="GO:0016020">
    <property type="term" value="C:membrane"/>
    <property type="evidence" value="ECO:0007669"/>
    <property type="project" value="UniProtKB-SubCell"/>
</dbReference>
<dbReference type="InterPro" id="IPR050271">
    <property type="entry name" value="UDP-glycosyltransferase"/>
</dbReference>
<dbReference type="CDD" id="cd03784">
    <property type="entry name" value="GT1_Gtf-like"/>
    <property type="match status" value="1"/>
</dbReference>
<dbReference type="PANTHER" id="PTHR48043:SF159">
    <property type="entry name" value="EG:EG0003.4 PROTEIN-RELATED"/>
    <property type="match status" value="1"/>
</dbReference>
<dbReference type="Gene3D" id="3.40.50.2000">
    <property type="entry name" value="Glycogen Phosphorylase B"/>
    <property type="match status" value="2"/>
</dbReference>
<feature type="signal peptide" evidence="5">
    <location>
        <begin position="1"/>
        <end position="19"/>
    </location>
</feature>
<evidence type="ECO:0000256" key="2">
    <source>
        <dbReference type="ARBA" id="ARBA00022676"/>
    </source>
</evidence>
<evidence type="ECO:0000313" key="6">
    <source>
        <dbReference type="EMBL" id="CAH2098384.1"/>
    </source>
</evidence>
<keyword evidence="2 4" id="KW-0328">Glycosyltransferase</keyword>
<proteinExistence type="inferred from homology"/>
<dbReference type="PANTHER" id="PTHR48043">
    <property type="entry name" value="EG:EG0003.4 PROTEIN-RELATED"/>
    <property type="match status" value="1"/>
</dbReference>
<comment type="caution">
    <text evidence="6">The sequence shown here is derived from an EMBL/GenBank/DDBJ whole genome shotgun (WGS) entry which is preliminary data.</text>
</comment>
<dbReference type="InterPro" id="IPR035595">
    <property type="entry name" value="UDP_glycos_trans_CS"/>
</dbReference>
<dbReference type="EC" id="2.4.1.17" evidence="5"/>
<evidence type="ECO:0000256" key="4">
    <source>
        <dbReference type="RuleBase" id="RU003718"/>
    </source>
</evidence>
<dbReference type="InterPro" id="IPR002213">
    <property type="entry name" value="UDP_glucos_trans"/>
</dbReference>
<comment type="subcellular location">
    <subcellularLocation>
        <location evidence="5">Membrane</location>
        <topology evidence="5">Single-pass membrane protein</topology>
    </subcellularLocation>
</comment>
<gene>
    <name evidence="6" type="ORF">EEDITHA_LOCUS13500</name>
</gene>
<sequence length="434" mass="49535">MFHKTSILILSFLFMTTQAAKILGVFPIPSISHQVVFREITQELVKRGHEVTVITTDPAFPKGNGPANLKEIDVHDVSYAFWQNVFQAKYKAGTQKYISFKEMREGTKLFSYLLHMQIQTPLVQELITNKNNTFDLILIEAVMRPALVYSHIFKSPVILISSLGAIFNNHDIMGSLTHPILYPFTLQFKLYNLTLWEKFDLLRYHYTTEYAVYLNEFDEHEMLKKDFGSDVPALKELYNNVHMLFLNIHPIWADNQPVPPSVVFMGGVHRVSPVGGMRCAALPAAWDLKTYLDSSKRGVIYVSFGTNVLSGMITPEKVKIMVKVLSKLPYDVLWKWDQDELPGKSDNIRISKWLPQSDLLRHPKMKLFVTQAGLQSTDEAITAGVPLIAIPMLADQWYNAEKYLKHGIGMKLDIGSLTEDQFKHAVETVITDER</sequence>
<organism evidence="6 7">
    <name type="scientific">Euphydryas editha</name>
    <name type="common">Edith's checkerspot</name>
    <dbReference type="NCBI Taxonomy" id="104508"/>
    <lineage>
        <taxon>Eukaryota</taxon>
        <taxon>Metazoa</taxon>
        <taxon>Ecdysozoa</taxon>
        <taxon>Arthropoda</taxon>
        <taxon>Hexapoda</taxon>
        <taxon>Insecta</taxon>
        <taxon>Pterygota</taxon>
        <taxon>Neoptera</taxon>
        <taxon>Endopterygota</taxon>
        <taxon>Lepidoptera</taxon>
        <taxon>Glossata</taxon>
        <taxon>Ditrysia</taxon>
        <taxon>Papilionoidea</taxon>
        <taxon>Nymphalidae</taxon>
        <taxon>Nymphalinae</taxon>
        <taxon>Euphydryas</taxon>
    </lineage>
</organism>
<evidence type="ECO:0000256" key="5">
    <source>
        <dbReference type="RuleBase" id="RU362059"/>
    </source>
</evidence>
<dbReference type="GO" id="GO:0015020">
    <property type="term" value="F:glucuronosyltransferase activity"/>
    <property type="evidence" value="ECO:0007669"/>
    <property type="project" value="UniProtKB-EC"/>
</dbReference>
<comment type="catalytic activity">
    <reaction evidence="5">
        <text>glucuronate acceptor + UDP-alpha-D-glucuronate = acceptor beta-D-glucuronoside + UDP + H(+)</text>
        <dbReference type="Rhea" id="RHEA:21032"/>
        <dbReference type="ChEBI" id="CHEBI:15378"/>
        <dbReference type="ChEBI" id="CHEBI:58052"/>
        <dbReference type="ChEBI" id="CHEBI:58223"/>
        <dbReference type="ChEBI" id="CHEBI:132367"/>
        <dbReference type="ChEBI" id="CHEBI:132368"/>
        <dbReference type="EC" id="2.4.1.17"/>
    </reaction>
</comment>
<dbReference type="PROSITE" id="PS00375">
    <property type="entry name" value="UDPGT"/>
    <property type="match status" value="1"/>
</dbReference>
<protein>
    <recommendedName>
        <fullName evidence="5">UDP-glucuronosyltransferase</fullName>
        <ecNumber evidence="5">2.4.1.17</ecNumber>
    </recommendedName>
</protein>
<comment type="similarity">
    <text evidence="1 4">Belongs to the UDP-glycosyltransferase family.</text>
</comment>